<evidence type="ECO:0000256" key="1">
    <source>
        <dbReference type="SAM" id="MobiDB-lite"/>
    </source>
</evidence>
<dbReference type="EMBL" id="BRYB01006318">
    <property type="protein sequence ID" value="GMI55044.1"/>
    <property type="molecule type" value="Genomic_DNA"/>
</dbReference>
<dbReference type="Gene3D" id="2.60.120.620">
    <property type="entry name" value="q2cbj1_9rhob like domain"/>
    <property type="match status" value="1"/>
</dbReference>
<feature type="compositionally biased region" description="Low complexity" evidence="1">
    <location>
        <begin position="61"/>
        <end position="84"/>
    </location>
</feature>
<evidence type="ECO:0000313" key="2">
    <source>
        <dbReference type="EMBL" id="GMI55044.1"/>
    </source>
</evidence>
<dbReference type="PANTHER" id="PTHR37563">
    <property type="entry name" value="PHYTANOYL-COA DIOXYGENASE FAMILY PROTEIN (AFU_ORTHOLOGUE AFUA_2G03330)"/>
    <property type="match status" value="1"/>
</dbReference>
<dbReference type="Pfam" id="PF05721">
    <property type="entry name" value="PhyH"/>
    <property type="match status" value="1"/>
</dbReference>
<dbReference type="InterPro" id="IPR051961">
    <property type="entry name" value="Fungal_Metabolite_Diox"/>
</dbReference>
<proteinExistence type="predicted"/>
<dbReference type="Proteomes" id="UP001165060">
    <property type="component" value="Unassembled WGS sequence"/>
</dbReference>
<reference evidence="2 3" key="1">
    <citation type="journal article" date="2023" name="Commun. Biol.">
        <title>Genome analysis of Parmales, the sister group of diatoms, reveals the evolutionary specialization of diatoms from phago-mixotrophs to photoautotrophs.</title>
        <authorList>
            <person name="Ban H."/>
            <person name="Sato S."/>
            <person name="Yoshikawa S."/>
            <person name="Yamada K."/>
            <person name="Nakamura Y."/>
            <person name="Ichinomiya M."/>
            <person name="Sato N."/>
            <person name="Blanc-Mathieu R."/>
            <person name="Endo H."/>
            <person name="Kuwata A."/>
            <person name="Ogata H."/>
        </authorList>
    </citation>
    <scope>NUCLEOTIDE SEQUENCE [LARGE SCALE GENOMIC DNA]</scope>
</reference>
<comment type="caution">
    <text evidence="2">The sequence shown here is derived from an EMBL/GenBank/DDBJ whole genome shotgun (WGS) entry which is preliminary data.</text>
</comment>
<evidence type="ECO:0008006" key="4">
    <source>
        <dbReference type="Google" id="ProtNLM"/>
    </source>
</evidence>
<accession>A0ABQ6NBQ8</accession>
<name>A0ABQ6NBQ8_9STRA</name>
<evidence type="ECO:0000313" key="3">
    <source>
        <dbReference type="Proteomes" id="UP001165060"/>
    </source>
</evidence>
<dbReference type="SUPFAM" id="SSF51197">
    <property type="entry name" value="Clavaminate synthase-like"/>
    <property type="match status" value="1"/>
</dbReference>
<gene>
    <name evidence="2" type="ORF">TeGR_g13643</name>
</gene>
<dbReference type="PANTHER" id="PTHR37563:SF2">
    <property type="entry name" value="PHYTANOYL-COA DIOXYGENASE FAMILY PROTEIN (AFU_ORTHOLOGUE AFUA_2G03330)"/>
    <property type="match status" value="1"/>
</dbReference>
<protein>
    <recommendedName>
        <fullName evidence="4">Phytanoyl-CoA dioxygenase</fullName>
    </recommendedName>
</protein>
<sequence length="381" mass="39906">MLGLIPRLQSLSSSLLRSLDSATGRILGSQLPDPRAPDPFRGLLPFELTSKQALTIPRYGSSASDAASPNPAPSAALPGAHALAPPTPLEGSGAPDPAPFDALYGRQVLEFAGVCSLPSAVPNPALLGACASAADRLVSSVYSLVAASGVDPLRPEGFSFLGAHQRDPGRLDVRNHHCMDEAPFDAPELGEGAAWMPIVRATLGRDAHLIWKGVVVTDPGAGDQAWHPDGPDVPRDVWDAVTRAQSEPPPGPGTLPPHCLTVFVPLVPLTPEAGPTCFLPGTQHAATVAALKQEADEAGSSGGAGVPATLETALGDATVFDIRVRHRGSANKSGARRPVLYMVYGRKWFGVGMHRRLLEESGQARVGKEPPRLFRLRGDPK</sequence>
<organism evidence="2 3">
    <name type="scientific">Tetraparma gracilis</name>
    <dbReference type="NCBI Taxonomy" id="2962635"/>
    <lineage>
        <taxon>Eukaryota</taxon>
        <taxon>Sar</taxon>
        <taxon>Stramenopiles</taxon>
        <taxon>Ochrophyta</taxon>
        <taxon>Bolidophyceae</taxon>
        <taxon>Parmales</taxon>
        <taxon>Triparmaceae</taxon>
        <taxon>Tetraparma</taxon>
    </lineage>
</organism>
<feature type="region of interest" description="Disordered" evidence="1">
    <location>
        <begin position="59"/>
        <end position="96"/>
    </location>
</feature>
<dbReference type="InterPro" id="IPR008775">
    <property type="entry name" value="Phytyl_CoA_dOase-like"/>
</dbReference>
<keyword evidence="3" id="KW-1185">Reference proteome</keyword>